<protein>
    <submittedName>
        <fullName evidence="1">Membrane dipeptidase (Peptidase family M19)</fullName>
    </submittedName>
</protein>
<gene>
    <name evidence="1" type="ORF">Psch_00325</name>
</gene>
<comment type="caution">
    <text evidence="1">The sequence shown here is derived from an EMBL/GenBank/DDBJ whole genome shotgun (WGS) entry which is preliminary data.</text>
</comment>
<name>A0A4Y7RDG3_9FIRM</name>
<dbReference type="InterPro" id="IPR000180">
    <property type="entry name" value="Dipep_AS"/>
</dbReference>
<evidence type="ECO:0000313" key="1">
    <source>
        <dbReference type="EMBL" id="TEB06793.1"/>
    </source>
</evidence>
<dbReference type="SUPFAM" id="SSF51556">
    <property type="entry name" value="Metallo-dependent hydrolases"/>
    <property type="match status" value="1"/>
</dbReference>
<proteinExistence type="predicted"/>
<dbReference type="PANTHER" id="PTHR10443">
    <property type="entry name" value="MICROSOMAL DIPEPTIDASE"/>
    <property type="match status" value="1"/>
</dbReference>
<dbReference type="GO" id="GO:0070573">
    <property type="term" value="F:metallodipeptidase activity"/>
    <property type="evidence" value="ECO:0007669"/>
    <property type="project" value="InterPro"/>
</dbReference>
<dbReference type="Proteomes" id="UP000298324">
    <property type="component" value="Unassembled WGS sequence"/>
</dbReference>
<dbReference type="InterPro" id="IPR032466">
    <property type="entry name" value="Metal_Hydrolase"/>
</dbReference>
<dbReference type="CDD" id="cd01301">
    <property type="entry name" value="rDP_like"/>
    <property type="match status" value="1"/>
</dbReference>
<dbReference type="PROSITE" id="PS51365">
    <property type="entry name" value="RENAL_DIPEPTIDASE_2"/>
    <property type="match status" value="1"/>
</dbReference>
<organism evidence="1 2">
    <name type="scientific">Pelotomaculum schinkii</name>
    <dbReference type="NCBI Taxonomy" id="78350"/>
    <lineage>
        <taxon>Bacteria</taxon>
        <taxon>Bacillati</taxon>
        <taxon>Bacillota</taxon>
        <taxon>Clostridia</taxon>
        <taxon>Eubacteriales</taxon>
        <taxon>Desulfotomaculaceae</taxon>
        <taxon>Pelotomaculum</taxon>
    </lineage>
</organism>
<dbReference type="RefSeq" id="WP_190238931.1">
    <property type="nucleotide sequence ID" value="NZ_QFGA01000001.1"/>
</dbReference>
<dbReference type="GO" id="GO:0006508">
    <property type="term" value="P:proteolysis"/>
    <property type="evidence" value="ECO:0007669"/>
    <property type="project" value="InterPro"/>
</dbReference>
<dbReference type="EMBL" id="QFGA01000001">
    <property type="protein sequence ID" value="TEB06793.1"/>
    <property type="molecule type" value="Genomic_DNA"/>
</dbReference>
<dbReference type="AlphaFoldDB" id="A0A4Y7RDG3"/>
<dbReference type="Pfam" id="PF01244">
    <property type="entry name" value="Peptidase_M19"/>
    <property type="match status" value="1"/>
</dbReference>
<dbReference type="Gene3D" id="3.20.20.140">
    <property type="entry name" value="Metal-dependent hydrolases"/>
    <property type="match status" value="1"/>
</dbReference>
<dbReference type="PROSITE" id="PS00869">
    <property type="entry name" value="RENAL_DIPEPTIDASE_1"/>
    <property type="match status" value="1"/>
</dbReference>
<sequence>MVYQVNRRAAELHRQSVVVDAHCDTLTALPQQNRRLGQSTGRGHLDLPRLKMGGVKLQFFAAFISPEYKQEPLKRALELVDIFLEEMAENTKDVQHVKNLDEIYQACNSGKVAALLTVEGGECLQGSAGVLRQLYLLGVRGLTLTWNNRNELGNGVNAMETAGLTAFGFNVVEELNRLGALIDVSHLSEEGYRDVLRYSIHPVIASHSNCKALCNHPRNLSDEQIRLLAENGGVMGITLVPDFLGGSKPSLKEVLDHIDHAAAVGGIDCVGLGSDFDGTGTPAVGLEDCSCWPALTAGLIDRGYCDGDVKKIIGDNFLRVIGQVLK</sequence>
<dbReference type="PANTHER" id="PTHR10443:SF12">
    <property type="entry name" value="DIPEPTIDASE"/>
    <property type="match status" value="1"/>
</dbReference>
<accession>A0A4Y7RDG3</accession>
<evidence type="ECO:0000313" key="2">
    <source>
        <dbReference type="Proteomes" id="UP000298324"/>
    </source>
</evidence>
<keyword evidence="2" id="KW-1185">Reference proteome</keyword>
<reference evidence="1 2" key="1">
    <citation type="journal article" date="2018" name="Environ. Microbiol.">
        <title>Novel energy conservation strategies and behaviour of Pelotomaculum schinkii driving syntrophic propionate catabolism.</title>
        <authorList>
            <person name="Hidalgo-Ahumada C.A.P."/>
            <person name="Nobu M.K."/>
            <person name="Narihiro T."/>
            <person name="Tamaki H."/>
            <person name="Liu W.T."/>
            <person name="Kamagata Y."/>
            <person name="Stams A.J.M."/>
            <person name="Imachi H."/>
            <person name="Sousa D.Z."/>
        </authorList>
    </citation>
    <scope>NUCLEOTIDE SEQUENCE [LARGE SCALE GENOMIC DNA]</scope>
    <source>
        <strain evidence="1 2">HH</strain>
    </source>
</reference>
<dbReference type="InterPro" id="IPR008257">
    <property type="entry name" value="Pept_M19"/>
</dbReference>